<feature type="transmembrane region" description="Helical" evidence="1">
    <location>
        <begin position="17"/>
        <end position="38"/>
    </location>
</feature>
<gene>
    <name evidence="2" type="ORF">JOF54_001045</name>
</gene>
<accession>A0ABS4Z4Z5</accession>
<evidence type="ECO:0000313" key="3">
    <source>
        <dbReference type="Proteomes" id="UP000758168"/>
    </source>
</evidence>
<proteinExistence type="predicted"/>
<organism evidence="2 3">
    <name type="scientific">Microlunatus capsulatus</name>
    <dbReference type="NCBI Taxonomy" id="99117"/>
    <lineage>
        <taxon>Bacteria</taxon>
        <taxon>Bacillati</taxon>
        <taxon>Actinomycetota</taxon>
        <taxon>Actinomycetes</taxon>
        <taxon>Propionibacteriales</taxon>
        <taxon>Propionibacteriaceae</taxon>
        <taxon>Microlunatus</taxon>
    </lineage>
</organism>
<keyword evidence="1" id="KW-0812">Transmembrane</keyword>
<keyword evidence="1" id="KW-0472">Membrane</keyword>
<evidence type="ECO:0000313" key="2">
    <source>
        <dbReference type="EMBL" id="MBP2416123.1"/>
    </source>
</evidence>
<protein>
    <submittedName>
        <fullName evidence="2">Uncharacterized protein</fullName>
    </submittedName>
</protein>
<keyword evidence="3" id="KW-1185">Reference proteome</keyword>
<name>A0ABS4Z4Z5_9ACTN</name>
<dbReference type="EMBL" id="JAGIOB010000001">
    <property type="protein sequence ID" value="MBP2416123.1"/>
    <property type="molecule type" value="Genomic_DNA"/>
</dbReference>
<evidence type="ECO:0000256" key="1">
    <source>
        <dbReference type="SAM" id="Phobius"/>
    </source>
</evidence>
<reference evidence="2 3" key="1">
    <citation type="submission" date="2021-03" db="EMBL/GenBank/DDBJ databases">
        <title>Sequencing the genomes of 1000 actinobacteria strains.</title>
        <authorList>
            <person name="Klenk H.-P."/>
        </authorList>
    </citation>
    <scope>NUCLEOTIDE SEQUENCE [LARGE SCALE GENOMIC DNA]</scope>
    <source>
        <strain evidence="2 3">DSM 12936</strain>
    </source>
</reference>
<dbReference type="RefSeq" id="WP_281073326.1">
    <property type="nucleotide sequence ID" value="NZ_BAAAMH010000018.1"/>
</dbReference>
<dbReference type="Proteomes" id="UP000758168">
    <property type="component" value="Unassembled WGS sequence"/>
</dbReference>
<sequence length="44" mass="4664">MTFGLTLMETELPLPPIVFGLIAFGLLVTLLAITVVLGNGRPHS</sequence>
<keyword evidence="1" id="KW-1133">Transmembrane helix</keyword>
<comment type="caution">
    <text evidence="2">The sequence shown here is derived from an EMBL/GenBank/DDBJ whole genome shotgun (WGS) entry which is preliminary data.</text>
</comment>